<proteinExistence type="predicted"/>
<gene>
    <name evidence="2" type="ORF">GN244_ATG12385</name>
</gene>
<dbReference type="AlphaFoldDB" id="A0A833SLK8"/>
<accession>A0A833SLK8</accession>
<protein>
    <recommendedName>
        <fullName evidence="1">Chromo domain-containing protein</fullName>
    </recommendedName>
</protein>
<evidence type="ECO:0000313" key="2">
    <source>
        <dbReference type="EMBL" id="KAF4035603.1"/>
    </source>
</evidence>
<dbReference type="SUPFAM" id="SSF54160">
    <property type="entry name" value="Chromo domain-like"/>
    <property type="match status" value="1"/>
</dbReference>
<feature type="domain" description="Chromo" evidence="1">
    <location>
        <begin position="117"/>
        <end position="167"/>
    </location>
</feature>
<evidence type="ECO:0000313" key="3">
    <source>
        <dbReference type="Proteomes" id="UP000602510"/>
    </source>
</evidence>
<dbReference type="InterPro" id="IPR016197">
    <property type="entry name" value="Chromo-like_dom_sf"/>
</dbReference>
<dbReference type="EMBL" id="WSZM01000303">
    <property type="protein sequence ID" value="KAF4035603.1"/>
    <property type="molecule type" value="Genomic_DNA"/>
</dbReference>
<dbReference type="Gene3D" id="2.40.50.40">
    <property type="match status" value="1"/>
</dbReference>
<dbReference type="PROSITE" id="PS50013">
    <property type="entry name" value="CHROMO_2"/>
    <property type="match status" value="1"/>
</dbReference>
<evidence type="ECO:0000259" key="1">
    <source>
        <dbReference type="PROSITE" id="PS50013"/>
    </source>
</evidence>
<reference evidence="2" key="1">
    <citation type="submission" date="2020-04" db="EMBL/GenBank/DDBJ databases">
        <title>Hybrid Assembly of Korean Phytophthora infestans isolates.</title>
        <authorList>
            <person name="Prokchorchik M."/>
            <person name="Lee Y."/>
            <person name="Seo J."/>
            <person name="Cho J.-H."/>
            <person name="Park Y.-E."/>
            <person name="Jang D.-C."/>
            <person name="Im J.-S."/>
            <person name="Choi J.-G."/>
            <person name="Park H.-J."/>
            <person name="Lee G.-B."/>
            <person name="Lee Y.-G."/>
            <person name="Hong S.-Y."/>
            <person name="Cho K."/>
            <person name="Sohn K.H."/>
        </authorList>
    </citation>
    <scope>NUCLEOTIDE SEQUENCE</scope>
    <source>
        <strain evidence="2">KR_1_A1</strain>
    </source>
</reference>
<dbReference type="Proteomes" id="UP000602510">
    <property type="component" value="Unassembled WGS sequence"/>
</dbReference>
<name>A0A833SLK8_PHYIN</name>
<dbReference type="InterPro" id="IPR000953">
    <property type="entry name" value="Chromo/chromo_shadow_dom"/>
</dbReference>
<sequence>MDAETLWAKQQQHLTEMARALEDMHHEVASTSDQRRIQARARRAARGASLANKLAIKWQGPKRIVRAVTASIFEVEGLNPPQRITTHHVSRIRLYAEADREVTEDLLQYALHSQGGHCVEAFRGLRLNSSTRQWAVEVKWLGLDELENTWDSYSSLSADVPVLLERYCEAHHDNPDVVAMLEAQARPRQRQRRRRH</sequence>
<comment type="caution">
    <text evidence="2">The sequence shown here is derived from an EMBL/GenBank/DDBJ whole genome shotgun (WGS) entry which is preliminary data.</text>
</comment>
<organism evidence="2 3">
    <name type="scientific">Phytophthora infestans</name>
    <name type="common">Potato late blight agent</name>
    <name type="synonym">Botrytis infestans</name>
    <dbReference type="NCBI Taxonomy" id="4787"/>
    <lineage>
        <taxon>Eukaryota</taxon>
        <taxon>Sar</taxon>
        <taxon>Stramenopiles</taxon>
        <taxon>Oomycota</taxon>
        <taxon>Peronosporomycetes</taxon>
        <taxon>Peronosporales</taxon>
        <taxon>Peronosporaceae</taxon>
        <taxon>Phytophthora</taxon>
    </lineage>
</organism>
<keyword evidence="3" id="KW-1185">Reference proteome</keyword>